<keyword evidence="3" id="KW-1185">Reference proteome</keyword>
<feature type="compositionally biased region" description="Basic and acidic residues" evidence="1">
    <location>
        <begin position="1"/>
        <end position="12"/>
    </location>
</feature>
<dbReference type="Proteomes" id="UP000692954">
    <property type="component" value="Unassembled WGS sequence"/>
</dbReference>
<comment type="caution">
    <text evidence="2">The sequence shown here is derived from an EMBL/GenBank/DDBJ whole genome shotgun (WGS) entry which is preliminary data.</text>
</comment>
<protein>
    <submittedName>
        <fullName evidence="2">Uncharacterized protein</fullName>
    </submittedName>
</protein>
<evidence type="ECO:0000313" key="3">
    <source>
        <dbReference type="Proteomes" id="UP000692954"/>
    </source>
</evidence>
<evidence type="ECO:0000313" key="2">
    <source>
        <dbReference type="EMBL" id="CAD8070026.1"/>
    </source>
</evidence>
<sequence length="41" mass="4793">MILINKQKEKSLNRYQDQGNPNKRRVCSQKIISLASDCSHF</sequence>
<organism evidence="2 3">
    <name type="scientific">Paramecium sonneborni</name>
    <dbReference type="NCBI Taxonomy" id="65129"/>
    <lineage>
        <taxon>Eukaryota</taxon>
        <taxon>Sar</taxon>
        <taxon>Alveolata</taxon>
        <taxon>Ciliophora</taxon>
        <taxon>Intramacronucleata</taxon>
        <taxon>Oligohymenophorea</taxon>
        <taxon>Peniculida</taxon>
        <taxon>Parameciidae</taxon>
        <taxon>Paramecium</taxon>
    </lineage>
</organism>
<name>A0A8S1LYW5_9CILI</name>
<gene>
    <name evidence="2" type="ORF">PSON_ATCC_30995.1.T0260179</name>
</gene>
<accession>A0A8S1LYW5</accession>
<dbReference type="AlphaFoldDB" id="A0A8S1LYW5"/>
<feature type="region of interest" description="Disordered" evidence="1">
    <location>
        <begin position="1"/>
        <end position="22"/>
    </location>
</feature>
<proteinExistence type="predicted"/>
<dbReference type="EMBL" id="CAJJDN010000026">
    <property type="protein sequence ID" value="CAD8070026.1"/>
    <property type="molecule type" value="Genomic_DNA"/>
</dbReference>
<evidence type="ECO:0000256" key="1">
    <source>
        <dbReference type="SAM" id="MobiDB-lite"/>
    </source>
</evidence>
<reference evidence="2" key="1">
    <citation type="submission" date="2021-01" db="EMBL/GenBank/DDBJ databases">
        <authorList>
            <consortium name="Genoscope - CEA"/>
            <person name="William W."/>
        </authorList>
    </citation>
    <scope>NUCLEOTIDE SEQUENCE</scope>
</reference>